<dbReference type="GO" id="GO:0007165">
    <property type="term" value="P:signal transduction"/>
    <property type="evidence" value="ECO:0007669"/>
    <property type="project" value="InterPro"/>
</dbReference>
<feature type="compositionally biased region" description="Pro residues" evidence="2">
    <location>
        <begin position="473"/>
        <end position="482"/>
    </location>
</feature>
<organism evidence="4 5">
    <name type="scientific">Galendromus occidentalis</name>
    <name type="common">western predatory mite</name>
    <dbReference type="NCBI Taxonomy" id="34638"/>
    <lineage>
        <taxon>Eukaryota</taxon>
        <taxon>Metazoa</taxon>
        <taxon>Ecdysozoa</taxon>
        <taxon>Arthropoda</taxon>
        <taxon>Chelicerata</taxon>
        <taxon>Arachnida</taxon>
        <taxon>Acari</taxon>
        <taxon>Parasitiformes</taxon>
        <taxon>Mesostigmata</taxon>
        <taxon>Gamasina</taxon>
        <taxon>Phytoseioidea</taxon>
        <taxon>Phytoseiidae</taxon>
        <taxon>Typhlodrominae</taxon>
        <taxon>Galendromus</taxon>
    </lineage>
</organism>
<dbReference type="InterPro" id="IPR000198">
    <property type="entry name" value="RhoGAP_dom"/>
</dbReference>
<feature type="compositionally biased region" description="Basic and acidic residues" evidence="2">
    <location>
        <begin position="426"/>
        <end position="438"/>
    </location>
</feature>
<gene>
    <name evidence="5" type="primary">LOC100899974</name>
</gene>
<feature type="domain" description="Rho-GAP" evidence="3">
    <location>
        <begin position="84"/>
        <end position="271"/>
    </location>
</feature>
<feature type="compositionally biased region" description="Low complexity" evidence="2">
    <location>
        <begin position="441"/>
        <end position="455"/>
    </location>
</feature>
<dbReference type="SUPFAM" id="SSF48350">
    <property type="entry name" value="GTPase activation domain, GAP"/>
    <property type="match status" value="1"/>
</dbReference>
<dbReference type="RefSeq" id="XP_018495036.1">
    <property type="nucleotide sequence ID" value="XM_018639520.1"/>
</dbReference>
<dbReference type="CDD" id="cd00159">
    <property type="entry name" value="RhoGAP"/>
    <property type="match status" value="1"/>
</dbReference>
<dbReference type="InterPro" id="IPR039102">
    <property type="entry name" value="FAM13"/>
</dbReference>
<dbReference type="KEGG" id="goe:100899974"/>
<dbReference type="Proteomes" id="UP000694867">
    <property type="component" value="Unplaced"/>
</dbReference>
<feature type="region of interest" description="Disordered" evidence="2">
    <location>
        <begin position="466"/>
        <end position="485"/>
    </location>
</feature>
<accession>A0AAJ7L3X2</accession>
<evidence type="ECO:0000259" key="3">
    <source>
        <dbReference type="PROSITE" id="PS50238"/>
    </source>
</evidence>
<dbReference type="InterPro" id="IPR008936">
    <property type="entry name" value="Rho_GTPase_activation_prot"/>
</dbReference>
<dbReference type="Pfam" id="PF00620">
    <property type="entry name" value="RhoGAP"/>
    <property type="match status" value="1"/>
</dbReference>
<dbReference type="PROSITE" id="PS50238">
    <property type="entry name" value="RHOGAP"/>
    <property type="match status" value="1"/>
</dbReference>
<feature type="region of interest" description="Disordered" evidence="2">
    <location>
        <begin position="1"/>
        <end position="44"/>
    </location>
</feature>
<evidence type="ECO:0000313" key="4">
    <source>
        <dbReference type="Proteomes" id="UP000694867"/>
    </source>
</evidence>
<dbReference type="Pfam" id="PF26116">
    <property type="entry name" value="FAM13A"/>
    <property type="match status" value="1"/>
</dbReference>
<keyword evidence="4" id="KW-1185">Reference proteome</keyword>
<evidence type="ECO:0000256" key="2">
    <source>
        <dbReference type="SAM" id="MobiDB-lite"/>
    </source>
</evidence>
<evidence type="ECO:0000256" key="1">
    <source>
        <dbReference type="ARBA" id="ARBA00007549"/>
    </source>
</evidence>
<dbReference type="Gene3D" id="1.10.555.10">
    <property type="entry name" value="Rho GTPase activation protein"/>
    <property type="match status" value="1"/>
</dbReference>
<dbReference type="GeneID" id="100899974"/>
<dbReference type="SMART" id="SM00324">
    <property type="entry name" value="RhoGAP"/>
    <property type="match status" value="1"/>
</dbReference>
<reference evidence="5" key="1">
    <citation type="submission" date="2025-08" db="UniProtKB">
        <authorList>
            <consortium name="RefSeq"/>
        </authorList>
    </citation>
    <scope>IDENTIFICATION</scope>
</reference>
<feature type="region of interest" description="Disordered" evidence="2">
    <location>
        <begin position="411"/>
        <end position="455"/>
    </location>
</feature>
<dbReference type="PANTHER" id="PTHR15904:SF17">
    <property type="entry name" value="RHO-GAP DOMAIN-CONTAINING PROTEIN"/>
    <property type="match status" value="1"/>
</dbReference>
<name>A0AAJ7L3X2_9ACAR</name>
<protein>
    <submittedName>
        <fullName evidence="5">Protein FAM13A</fullName>
    </submittedName>
</protein>
<dbReference type="PANTHER" id="PTHR15904">
    <property type="entry name" value="FAM13"/>
    <property type="match status" value="1"/>
</dbReference>
<dbReference type="InterPro" id="IPR059029">
    <property type="entry name" value="FAM13A_dom"/>
</dbReference>
<comment type="similarity">
    <text evidence="1">Belongs to the FAM13 family.</text>
</comment>
<evidence type="ECO:0000313" key="5">
    <source>
        <dbReference type="RefSeq" id="XP_018495036.1"/>
    </source>
</evidence>
<sequence length="893" mass="100960">MKVRSFGASTILGPAPTQQHLPQQLNPPQQQQAQGISPSSNGGSCPEIAVCETRLERVRKLLSSPLTARRKSSNPNEIHRIFGVALEILMAKTQAVPFVLSRLCFFIESRGMAQEGIFRISGNAKLIDKLKASFDSQGDAPLEQEADIAAAAGLLKTFFRELPEPLIPSKMYNHFLEATQTTQSDHELRLGRFRALVEELPEENFMVLRYLCRFLHKVSQHEETTRMNPSALGIVFGPNLFRFADDLQGLQDQATTNQAVTIFIANYYEIFEQPLTVIIPSDDGIPALMINDALLTQKRRSCSEERPPSPAQFPMVRLRRCSSSEDMIGATASSQNTSPASMLQDLVTEDKMDTDGHDSTSSPVKCPRASADSQDAHTHTMPAINKHTADREICRDFERTCWQPCGRKRTFSDQEKQRPVINVRKNSKEGSENSRATREPSTSQSSTTFSVSTESMEFIDKGSIESMASGVTPSPPATPPPETAIQVPPLELSHEEEPQLSEHRFSWPIVPALAAPTSFHKANSVEAPLSPSAYRGYLSHRNDLVDEMRLPPSPPVGENDFLGTTTHSKTRQDQRQLTKKMRALKKKVLTFEASFEATTGHRPSHAEKMGDTQCREFLHELTNIRKEIKALQNEEELLPEPAYLSWQRYCPDDDWEKSSENLERAFNDTLSILAEKRRSARRPERVEDMTREQVVEEKLCIQKALLRFESVHGRPTSRADRNLMRPLYDRYRNVKRIIGGSPFQAGLGQSKEDALQPIPEHVQMEFNSRQNEYGTAKEIAPELQNGSTPAPQVAEANSPVIENRPDSENQSCNLHELPLRELLQEQCKARLEKRRLRGILRQFEKEFYLASGRKVQREDRAPMESTYVQYKHIKAKLRLMEALVFKHENQPKC</sequence>
<proteinExistence type="inferred from homology"/>
<feature type="compositionally biased region" description="Low complexity" evidence="2">
    <location>
        <begin position="16"/>
        <end position="34"/>
    </location>
</feature>
<dbReference type="AlphaFoldDB" id="A0AAJ7L3X2"/>
<feature type="region of interest" description="Disordered" evidence="2">
    <location>
        <begin position="351"/>
        <end position="384"/>
    </location>
</feature>